<protein>
    <submittedName>
        <fullName evidence="2">Putative AAA-ATPase</fullName>
    </submittedName>
</protein>
<dbReference type="InterPro" id="IPR012547">
    <property type="entry name" value="PDDEXK_9"/>
</dbReference>
<accession>U2QE75</accession>
<dbReference type="Pfam" id="PF08011">
    <property type="entry name" value="PDDEXK_9"/>
    <property type="match status" value="1"/>
</dbReference>
<gene>
    <name evidence="2" type="ORF">HMPREF9135_2456</name>
</gene>
<dbReference type="PANTHER" id="PTHR34825:SF1">
    <property type="entry name" value="AAA-ATPASE-LIKE DOMAIN-CONTAINING PROTEIN"/>
    <property type="match status" value="1"/>
</dbReference>
<dbReference type="PANTHER" id="PTHR34825">
    <property type="entry name" value="CONSERVED PROTEIN, WITH A WEAK D-GALACTARATE DEHYDRATASE/ALTRONATE HYDROLASE DOMAIN"/>
    <property type="match status" value="1"/>
</dbReference>
<keyword evidence="3" id="KW-1185">Reference proteome</keyword>
<dbReference type="EMBL" id="AWEY01000014">
    <property type="protein sequence ID" value="ERK39623.1"/>
    <property type="molecule type" value="Genomic_DNA"/>
</dbReference>
<proteinExistence type="predicted"/>
<dbReference type="AlphaFoldDB" id="U2QE75"/>
<name>U2QE75_9BACT</name>
<evidence type="ECO:0000259" key="1">
    <source>
        <dbReference type="Pfam" id="PF09820"/>
    </source>
</evidence>
<dbReference type="InterPro" id="IPR018631">
    <property type="entry name" value="AAA-ATPase-like_dom"/>
</dbReference>
<dbReference type="Proteomes" id="UP000016648">
    <property type="component" value="Unassembled WGS sequence"/>
</dbReference>
<sequence>MKYPIGIQDFKKVREDGYVYVDKTALIHDLATNGTIYFLSRPRRFGKSLLISTLKYYFLGEKELFKGLAIDALEKEWKQYPVFHLDFNGSNFTDPQELERKVEAFVARGERLYGEAVDDLGLADRFAHMLHAAHEKTGLRCVVLIDEYDKPLLDVLDIPDTIRKNNVDKTLEEYNREVLKGFYSVFKAADQDLQFVLLTGVTKFSQVSVFSGFNQPNDISMAPKYDALCGVTTEELHTVFAEGISELAESLGTTAEDMKRQLKRQYDGYHFSRMMTDVYNPFSLLKAFDNQDIRDFWFQTGTPSYLLRLLDHCEENVNELVGRYYDAQEFVDYKADVEKPLPMIYQSGYLTIKGYDPDVRQFLLDFPNAEVIKGFISLLSADYFKSKESASSAVAQMVLALKRGDTELYRELLTSFLASIPYSARRHENEREQERYFQYTVYLLMRLMSVYTVYHEKQTSQGRADFIIETPKYVYIFEYKLNRPVAEAIEQISKCGYAREYATDRRPCFKIGIAFSSETGTVSDWACLPVTHNKDL</sequence>
<dbReference type="Pfam" id="PF09820">
    <property type="entry name" value="AAA-ATPase_like"/>
    <property type="match status" value="1"/>
</dbReference>
<comment type="caution">
    <text evidence="2">The sequence shown here is derived from an EMBL/GenBank/DDBJ whole genome shotgun (WGS) entry which is preliminary data.</text>
</comment>
<dbReference type="PATRIC" id="fig|1115809.3.peg.1021"/>
<feature type="domain" description="AAA-ATPase-like" evidence="1">
    <location>
        <begin position="4"/>
        <end position="210"/>
    </location>
</feature>
<evidence type="ECO:0000313" key="3">
    <source>
        <dbReference type="Proteomes" id="UP000016648"/>
    </source>
</evidence>
<organism evidence="2 3">
    <name type="scientific">Segatella baroniae F0067</name>
    <dbReference type="NCBI Taxonomy" id="1115809"/>
    <lineage>
        <taxon>Bacteria</taxon>
        <taxon>Pseudomonadati</taxon>
        <taxon>Bacteroidota</taxon>
        <taxon>Bacteroidia</taxon>
        <taxon>Bacteroidales</taxon>
        <taxon>Prevotellaceae</taxon>
        <taxon>Segatella</taxon>
    </lineage>
</organism>
<dbReference type="RefSeq" id="WP_021589391.1">
    <property type="nucleotide sequence ID" value="NZ_AWEY01000014.1"/>
</dbReference>
<evidence type="ECO:0000313" key="2">
    <source>
        <dbReference type="EMBL" id="ERK39623.1"/>
    </source>
</evidence>
<reference evidence="2 3" key="1">
    <citation type="submission" date="2013-08" db="EMBL/GenBank/DDBJ databases">
        <authorList>
            <person name="Durkin A.S."/>
            <person name="Haft D.R."/>
            <person name="McCorrison J."/>
            <person name="Torralba M."/>
            <person name="Gillis M."/>
            <person name="Haft D.H."/>
            <person name="Methe B."/>
            <person name="Sutton G."/>
            <person name="Nelson K.E."/>
        </authorList>
    </citation>
    <scope>NUCLEOTIDE SEQUENCE [LARGE SCALE GENOMIC DNA]</scope>
    <source>
        <strain evidence="2 3">F0067</strain>
    </source>
</reference>